<organism evidence="3 4">
    <name type="scientific">Mesorhizobium shonense</name>
    <dbReference type="NCBI Taxonomy" id="1209948"/>
    <lineage>
        <taxon>Bacteria</taxon>
        <taxon>Pseudomonadati</taxon>
        <taxon>Pseudomonadota</taxon>
        <taxon>Alphaproteobacteria</taxon>
        <taxon>Hyphomicrobiales</taxon>
        <taxon>Phyllobacteriaceae</taxon>
        <taxon>Mesorhizobium</taxon>
    </lineage>
</organism>
<dbReference type="Proteomes" id="UP001549036">
    <property type="component" value="Unassembled WGS sequence"/>
</dbReference>
<evidence type="ECO:0000256" key="1">
    <source>
        <dbReference type="SAM" id="MobiDB-lite"/>
    </source>
</evidence>
<keyword evidence="2" id="KW-0472">Membrane</keyword>
<reference evidence="3 4" key="1">
    <citation type="submission" date="2024-06" db="EMBL/GenBank/DDBJ databases">
        <title>Genomic Encyclopedia of Type Strains, Phase IV (KMG-IV): sequencing the most valuable type-strain genomes for metagenomic binning, comparative biology and taxonomic classification.</title>
        <authorList>
            <person name="Goeker M."/>
        </authorList>
    </citation>
    <scope>NUCLEOTIDE SEQUENCE [LARGE SCALE GENOMIC DNA]</scope>
    <source>
        <strain evidence="3 4">DSM 29846</strain>
    </source>
</reference>
<dbReference type="RefSeq" id="WP_292302539.1">
    <property type="nucleotide sequence ID" value="NZ_JBEPLM010000007.1"/>
</dbReference>
<keyword evidence="4" id="KW-1185">Reference proteome</keyword>
<sequence length="106" mass="10897">MTSSSERTPAEDRGEIQAGMTQDKTPGFDPAAAPQETDAEAGDAAISSRPVARHEAKFTNQASFANAMRRPDNAPGLQPSRPGPVLVIAALVALAAVAFLLAALLG</sequence>
<evidence type="ECO:0000313" key="3">
    <source>
        <dbReference type="EMBL" id="MET3594532.1"/>
    </source>
</evidence>
<comment type="caution">
    <text evidence="3">The sequence shown here is derived from an EMBL/GenBank/DDBJ whole genome shotgun (WGS) entry which is preliminary data.</text>
</comment>
<feature type="region of interest" description="Disordered" evidence="1">
    <location>
        <begin position="62"/>
        <end position="81"/>
    </location>
</feature>
<evidence type="ECO:0000256" key="2">
    <source>
        <dbReference type="SAM" id="Phobius"/>
    </source>
</evidence>
<dbReference type="EMBL" id="JBEPLM010000007">
    <property type="protein sequence ID" value="MET3594532.1"/>
    <property type="molecule type" value="Genomic_DNA"/>
</dbReference>
<keyword evidence="2" id="KW-1133">Transmembrane helix</keyword>
<keyword evidence="2" id="KW-0812">Transmembrane</keyword>
<gene>
    <name evidence="3" type="ORF">ABID26_003940</name>
</gene>
<accession>A0ABV2HWR1</accession>
<proteinExistence type="predicted"/>
<feature type="region of interest" description="Disordered" evidence="1">
    <location>
        <begin position="1"/>
        <end position="53"/>
    </location>
</feature>
<name>A0ABV2HWR1_9HYPH</name>
<evidence type="ECO:0000313" key="4">
    <source>
        <dbReference type="Proteomes" id="UP001549036"/>
    </source>
</evidence>
<protein>
    <submittedName>
        <fullName evidence="3">Uncharacterized protein</fullName>
    </submittedName>
</protein>
<feature type="transmembrane region" description="Helical" evidence="2">
    <location>
        <begin position="85"/>
        <end position="105"/>
    </location>
</feature>